<feature type="transmembrane region" description="Helical" evidence="1">
    <location>
        <begin position="93"/>
        <end position="109"/>
    </location>
</feature>
<name>A0ABQ4RY06_9HYPH</name>
<dbReference type="SUPFAM" id="SSF141868">
    <property type="entry name" value="EAL domain-like"/>
    <property type="match status" value="1"/>
</dbReference>
<dbReference type="SMART" id="SM00052">
    <property type="entry name" value="EAL"/>
    <property type="match status" value="1"/>
</dbReference>
<gene>
    <name evidence="5" type="ORF">OCOJLMKI_2328</name>
</gene>
<feature type="domain" description="PAS" evidence="2">
    <location>
        <begin position="208"/>
        <end position="275"/>
    </location>
</feature>
<evidence type="ECO:0008006" key="7">
    <source>
        <dbReference type="Google" id="ProtNLM"/>
    </source>
</evidence>
<dbReference type="Gene3D" id="3.30.70.270">
    <property type="match status" value="1"/>
</dbReference>
<dbReference type="SMART" id="SM00267">
    <property type="entry name" value="GGDEF"/>
    <property type="match status" value="1"/>
</dbReference>
<dbReference type="InterPro" id="IPR000160">
    <property type="entry name" value="GGDEF_dom"/>
</dbReference>
<reference evidence="5" key="1">
    <citation type="journal article" date="2021" name="Front. Microbiol.">
        <title>Comprehensive Comparative Genomics and Phenotyping of Methylobacterium Species.</title>
        <authorList>
            <person name="Alessa O."/>
            <person name="Ogura Y."/>
            <person name="Fujitani Y."/>
            <person name="Takami H."/>
            <person name="Hayashi T."/>
            <person name="Sahin N."/>
            <person name="Tani A."/>
        </authorList>
    </citation>
    <scope>NUCLEOTIDE SEQUENCE</scope>
    <source>
        <strain evidence="5">DSM 19015</strain>
    </source>
</reference>
<evidence type="ECO:0000313" key="6">
    <source>
        <dbReference type="Proteomes" id="UP001055125"/>
    </source>
</evidence>
<dbReference type="CDD" id="cd00130">
    <property type="entry name" value="PAS"/>
    <property type="match status" value="1"/>
</dbReference>
<dbReference type="InterPro" id="IPR029787">
    <property type="entry name" value="Nucleotide_cyclase"/>
</dbReference>
<feature type="transmembrane region" description="Helical" evidence="1">
    <location>
        <begin position="162"/>
        <end position="182"/>
    </location>
</feature>
<dbReference type="PROSITE" id="PS50883">
    <property type="entry name" value="EAL"/>
    <property type="match status" value="1"/>
</dbReference>
<dbReference type="InterPro" id="IPR043128">
    <property type="entry name" value="Rev_trsase/Diguanyl_cyclase"/>
</dbReference>
<organism evidence="5 6">
    <name type="scientific">Methylobacterium iners</name>
    <dbReference type="NCBI Taxonomy" id="418707"/>
    <lineage>
        <taxon>Bacteria</taxon>
        <taxon>Pseudomonadati</taxon>
        <taxon>Pseudomonadota</taxon>
        <taxon>Alphaproteobacteria</taxon>
        <taxon>Hyphomicrobiales</taxon>
        <taxon>Methylobacteriaceae</taxon>
        <taxon>Methylobacterium</taxon>
    </lineage>
</organism>
<dbReference type="CDD" id="cd01948">
    <property type="entry name" value="EAL"/>
    <property type="match status" value="1"/>
</dbReference>
<dbReference type="SMART" id="SM00091">
    <property type="entry name" value="PAS"/>
    <property type="match status" value="1"/>
</dbReference>
<dbReference type="Gene3D" id="3.20.20.450">
    <property type="entry name" value="EAL domain"/>
    <property type="match status" value="1"/>
</dbReference>
<feature type="transmembrane region" description="Helical" evidence="1">
    <location>
        <begin position="36"/>
        <end position="55"/>
    </location>
</feature>
<dbReference type="EMBL" id="BPQP01000033">
    <property type="protein sequence ID" value="GJD95119.1"/>
    <property type="molecule type" value="Genomic_DNA"/>
</dbReference>
<comment type="caution">
    <text evidence="5">The sequence shown here is derived from an EMBL/GenBank/DDBJ whole genome shotgun (WGS) entry which is preliminary data.</text>
</comment>
<dbReference type="Pfam" id="PF00990">
    <property type="entry name" value="GGDEF"/>
    <property type="match status" value="1"/>
</dbReference>
<dbReference type="Pfam" id="PF00563">
    <property type="entry name" value="EAL"/>
    <property type="match status" value="1"/>
</dbReference>
<dbReference type="InterPro" id="IPR035919">
    <property type="entry name" value="EAL_sf"/>
</dbReference>
<dbReference type="Pfam" id="PF13188">
    <property type="entry name" value="PAS_8"/>
    <property type="match status" value="1"/>
</dbReference>
<feature type="domain" description="EAL" evidence="3">
    <location>
        <begin position="508"/>
        <end position="763"/>
    </location>
</feature>
<reference evidence="5" key="2">
    <citation type="submission" date="2021-08" db="EMBL/GenBank/DDBJ databases">
        <authorList>
            <person name="Tani A."/>
            <person name="Ola A."/>
            <person name="Ogura Y."/>
            <person name="Katsura K."/>
            <person name="Hayashi T."/>
        </authorList>
    </citation>
    <scope>NUCLEOTIDE SEQUENCE</scope>
    <source>
        <strain evidence="5">DSM 19015</strain>
    </source>
</reference>
<dbReference type="NCBIfam" id="TIGR00254">
    <property type="entry name" value="GGDEF"/>
    <property type="match status" value="1"/>
</dbReference>
<feature type="domain" description="GGDEF" evidence="4">
    <location>
        <begin position="362"/>
        <end position="499"/>
    </location>
</feature>
<dbReference type="RefSeq" id="WP_283206730.1">
    <property type="nucleotide sequence ID" value="NZ_BPQP01000033.1"/>
</dbReference>
<accession>A0ABQ4RY06</accession>
<dbReference type="Gene3D" id="3.30.450.20">
    <property type="entry name" value="PAS domain"/>
    <property type="match status" value="1"/>
</dbReference>
<dbReference type="InterPro" id="IPR035965">
    <property type="entry name" value="PAS-like_dom_sf"/>
</dbReference>
<evidence type="ECO:0000259" key="3">
    <source>
        <dbReference type="PROSITE" id="PS50883"/>
    </source>
</evidence>
<evidence type="ECO:0000259" key="4">
    <source>
        <dbReference type="PROSITE" id="PS50887"/>
    </source>
</evidence>
<dbReference type="PROSITE" id="PS50887">
    <property type="entry name" value="GGDEF"/>
    <property type="match status" value="1"/>
</dbReference>
<dbReference type="NCBIfam" id="TIGR00229">
    <property type="entry name" value="sensory_box"/>
    <property type="match status" value="1"/>
</dbReference>
<proteinExistence type="predicted"/>
<dbReference type="CDD" id="cd01949">
    <property type="entry name" value="GGDEF"/>
    <property type="match status" value="1"/>
</dbReference>
<evidence type="ECO:0000256" key="1">
    <source>
        <dbReference type="SAM" id="Phobius"/>
    </source>
</evidence>
<dbReference type="PANTHER" id="PTHR44757:SF2">
    <property type="entry name" value="BIOFILM ARCHITECTURE MAINTENANCE PROTEIN MBAA"/>
    <property type="match status" value="1"/>
</dbReference>
<keyword evidence="1" id="KW-1133">Transmembrane helix</keyword>
<evidence type="ECO:0000259" key="2">
    <source>
        <dbReference type="PROSITE" id="PS50112"/>
    </source>
</evidence>
<dbReference type="PROSITE" id="PS50112">
    <property type="entry name" value="PAS"/>
    <property type="match status" value="1"/>
</dbReference>
<sequence>MCSDRLSIIGGEFAAPEREAAFQAERLPETRRHARLIFAAGAFLYALIIGSDWYYADRGGFWETFPLRLAIMATSMASFLAARSVATFPRLQGILLAWALVTTVAVAALCTLRPTIDPFVTLILPAIYLLVIPMSFRWTSLSALFCAVALLTVHVLRSMPAMPVALVASVAVVNTALVLLLVRGNRLRRMEWMAAEAGRRANDELAENRRLFETMFKAVPIPIVVSSAATGRIASMNDAALRFFGIDGSEALGTITTRDLTPIQARRRVQAEIEREGTVRDLEIPVHSAGGVESDVLISAEEVELGGELCVVSSLVDITNRKRAEQAVREAAHHDALTGLPNRALFQVTLDAALASAEAAGSHVGLVLIDLDAFKEVNDTLGHEAGDTLLKEVARRLAGTLRPGELVARLGGDEFVVISPCEVDAEQPSCRLHALAEEIHAVLSLGLPIAGRTVVPQASLGLALFPEHAGNAADLFTNADLALYAAKGAGRNRATMFTPVLRVRIEERVTVIREMRIALQEGGLLPHYQPKVDLQTNDIVGFEALARWCHPTRGLLAPFAFADAFDDPEIGAALGRCLMRQIFADVAGWVGAGLDPGRVFINLSSAQFAEADFAESLLADLASAGLDRDRIGVEVTETVLLGGHGDRVAPVLETLHRAGIRVALDDFGTGYASLTHLKQYPVDEIKIDRSFVRDLERDADDAAIVAAVLQLGLSLGLAVTAEGVETPAQARFLKGQGCACAQGYLYSKPMPPSRVPWFLANRPDLAFDTSLPTGELKIA</sequence>
<dbReference type="Proteomes" id="UP001055125">
    <property type="component" value="Unassembled WGS sequence"/>
</dbReference>
<dbReference type="InterPro" id="IPR052155">
    <property type="entry name" value="Biofilm_reg_signaling"/>
</dbReference>
<dbReference type="PANTHER" id="PTHR44757">
    <property type="entry name" value="DIGUANYLATE CYCLASE DGCP"/>
    <property type="match status" value="1"/>
</dbReference>
<keyword evidence="1" id="KW-0812">Transmembrane</keyword>
<feature type="transmembrane region" description="Helical" evidence="1">
    <location>
        <begin position="67"/>
        <end position="86"/>
    </location>
</feature>
<dbReference type="SUPFAM" id="SSF55785">
    <property type="entry name" value="PYP-like sensor domain (PAS domain)"/>
    <property type="match status" value="1"/>
</dbReference>
<protein>
    <recommendedName>
        <fullName evidence="7">Diguanylate cyclase</fullName>
    </recommendedName>
</protein>
<evidence type="ECO:0000313" key="5">
    <source>
        <dbReference type="EMBL" id="GJD95119.1"/>
    </source>
</evidence>
<dbReference type="InterPro" id="IPR000014">
    <property type="entry name" value="PAS"/>
</dbReference>
<feature type="transmembrane region" description="Helical" evidence="1">
    <location>
        <begin position="138"/>
        <end position="156"/>
    </location>
</feature>
<dbReference type="InterPro" id="IPR001633">
    <property type="entry name" value="EAL_dom"/>
</dbReference>
<dbReference type="SUPFAM" id="SSF55073">
    <property type="entry name" value="Nucleotide cyclase"/>
    <property type="match status" value="1"/>
</dbReference>
<keyword evidence="6" id="KW-1185">Reference proteome</keyword>
<keyword evidence="1" id="KW-0472">Membrane</keyword>